<reference evidence="2" key="1">
    <citation type="journal article" date="2020" name="mSystems">
        <title>Genome- and Community-Level Interaction Insights into Carbon Utilization and Element Cycling Functions of Hydrothermarchaeota in Hydrothermal Sediment.</title>
        <authorList>
            <person name="Zhou Z."/>
            <person name="Liu Y."/>
            <person name="Xu W."/>
            <person name="Pan J."/>
            <person name="Luo Z.H."/>
            <person name="Li M."/>
        </authorList>
    </citation>
    <scope>NUCLEOTIDE SEQUENCE [LARGE SCALE GENOMIC DNA]</scope>
    <source>
        <strain evidence="2">SpSt-637</strain>
        <strain evidence="1">SpSt-667</strain>
    </source>
</reference>
<comment type="caution">
    <text evidence="2">The sequence shown here is derived from an EMBL/GenBank/DDBJ whole genome shotgun (WGS) entry which is preliminary data.</text>
</comment>
<sequence>MPKAIAQPVCPRCKNNLKFIVETETRSRESIVKYMYICDVCRYKHVTDSVTLRMNSDKLIIVRSSADQYS</sequence>
<organism evidence="2">
    <name type="scientific">Ignisphaera aggregans</name>
    <dbReference type="NCBI Taxonomy" id="334771"/>
    <lineage>
        <taxon>Archaea</taxon>
        <taxon>Thermoproteota</taxon>
        <taxon>Thermoprotei</taxon>
        <taxon>Desulfurococcales</taxon>
        <taxon>Desulfurococcaceae</taxon>
        <taxon>Ignisphaera</taxon>
    </lineage>
</organism>
<evidence type="ECO:0008006" key="3">
    <source>
        <dbReference type="Google" id="ProtNLM"/>
    </source>
</evidence>
<dbReference type="SUPFAM" id="SSF57783">
    <property type="entry name" value="Zinc beta-ribbon"/>
    <property type="match status" value="1"/>
</dbReference>
<evidence type="ECO:0000313" key="1">
    <source>
        <dbReference type="EMBL" id="HGQ35992.1"/>
    </source>
</evidence>
<protein>
    <recommendedName>
        <fullName evidence="3">TFIIS-type domain-containing protein</fullName>
    </recommendedName>
</protein>
<accession>A0A7C4NMB1</accession>
<name>A0A7C4NMB1_9CREN</name>
<proteinExistence type="predicted"/>
<gene>
    <name evidence="2" type="ORF">ENU08_03590</name>
    <name evidence="1" type="ORF">ENU41_04870</name>
</gene>
<evidence type="ECO:0000313" key="2">
    <source>
        <dbReference type="EMBL" id="HGQ64307.1"/>
    </source>
</evidence>
<dbReference type="EMBL" id="DTCK01000034">
    <property type="protein sequence ID" value="HGQ35992.1"/>
    <property type="molecule type" value="Genomic_DNA"/>
</dbReference>
<dbReference type="AlphaFoldDB" id="A0A7C4NMB1"/>
<dbReference type="EMBL" id="DTBD01000025">
    <property type="protein sequence ID" value="HGQ64307.1"/>
    <property type="molecule type" value="Genomic_DNA"/>
</dbReference>